<evidence type="ECO:0000313" key="12">
    <source>
        <dbReference type="Proteomes" id="UP001515480"/>
    </source>
</evidence>
<dbReference type="PANTHER" id="PTHR23117">
    <property type="entry name" value="GUANYLATE KINASE-RELATED"/>
    <property type="match status" value="1"/>
</dbReference>
<keyword evidence="4" id="KW-0812">Transmembrane</keyword>
<evidence type="ECO:0000256" key="7">
    <source>
        <dbReference type="ARBA" id="ARBA00023136"/>
    </source>
</evidence>
<dbReference type="CDD" id="cd00071">
    <property type="entry name" value="GMPK"/>
    <property type="match status" value="1"/>
</dbReference>
<comment type="subcellular location">
    <subcellularLocation>
        <location evidence="1">Membrane</location>
        <topology evidence="1">Multi-pass membrane protein</topology>
    </subcellularLocation>
</comment>
<dbReference type="GO" id="GO:0016020">
    <property type="term" value="C:membrane"/>
    <property type="evidence" value="ECO:0007669"/>
    <property type="project" value="UniProtKB-SubCell"/>
</dbReference>
<keyword evidence="9" id="KW-0732">Signal</keyword>
<dbReference type="Pfam" id="PF00625">
    <property type="entry name" value="Guanylate_kin"/>
    <property type="match status" value="1"/>
</dbReference>
<comment type="caution">
    <text evidence="11">The sequence shown here is derived from an EMBL/GenBank/DDBJ whole genome shotgun (WGS) entry which is preliminary data.</text>
</comment>
<dbReference type="Pfam" id="PF24763">
    <property type="entry name" value="CGL160_C"/>
    <property type="match status" value="1"/>
</dbReference>
<reference evidence="11 12" key="1">
    <citation type="journal article" date="2024" name="Science">
        <title>Giant polyketide synthase enzymes in the biosynthesis of giant marine polyether toxins.</title>
        <authorList>
            <person name="Fallon T.R."/>
            <person name="Shende V.V."/>
            <person name="Wierzbicki I.H."/>
            <person name="Pendleton A.L."/>
            <person name="Watervoot N.F."/>
            <person name="Auber R.P."/>
            <person name="Gonzalez D.J."/>
            <person name="Wisecaver J.H."/>
            <person name="Moore B.S."/>
        </authorList>
    </citation>
    <scope>NUCLEOTIDE SEQUENCE [LARGE SCALE GENOMIC DNA]</scope>
    <source>
        <strain evidence="11 12">12B1</strain>
    </source>
</reference>
<feature type="domain" description="Guanylate kinase-like" evidence="10">
    <location>
        <begin position="345"/>
        <end position="528"/>
    </location>
</feature>
<evidence type="ECO:0000256" key="5">
    <source>
        <dbReference type="ARBA" id="ARBA00022777"/>
    </source>
</evidence>
<evidence type="ECO:0000313" key="11">
    <source>
        <dbReference type="EMBL" id="KAL1500358.1"/>
    </source>
</evidence>
<feature type="signal peptide" evidence="9">
    <location>
        <begin position="1"/>
        <end position="20"/>
    </location>
</feature>
<sequence>MLGLLSLHAAILPLTPPLYAGRPVALRRGAVSSCDVPRPPSPPPSPTRQIDPRGFVVPQLGDIVKMPSKWPGEYEVAQVDYVQFIGARGAYEVDLLPLKPIGKSLYRLPGRKPASIRFDVAKLGSLDAEYVAENDAYLINEASLLPIGGKKPENVNVTAAGLVEYEELKASLLLEAALLGAVGTVASVAFFDQDVTIAFASGAAAGCLYLFLLQREADGAGGGEGMGKAIAAAISARLALPFILMCFVAGRQGGVLNAEGIVTFSSVPRTQFAAAVLGFLTYKAPLLVKQIGRAIKELSEEDAQAPLTAGALPTGSLGLMVKMAQQGAKQREAAPRSTADGTPLHRPVVLCGPPGVGKSTLVARLLQSRPDRFTFSVSCTTRPKSGAEVDGVDYSFISDAAFDAMEEAGELIEAAQIGAYRYGTSVGAIREACSGGKLCLVDVDMPGLLALRARDDLAPYCVWIAPPALDALRTRLERRGTETPQEINRQMLRARDEIEQSLTLRCFDKIVVNDKIDEAYDELEATLLAL</sequence>
<gene>
    <name evidence="11" type="ORF">AB1Y20_013021</name>
</gene>
<evidence type="ECO:0000259" key="10">
    <source>
        <dbReference type="PROSITE" id="PS50052"/>
    </source>
</evidence>
<dbReference type="InterPro" id="IPR027417">
    <property type="entry name" value="P-loop_NTPase"/>
</dbReference>
<dbReference type="GO" id="GO:0004385">
    <property type="term" value="F:GMP kinase activity"/>
    <property type="evidence" value="ECO:0007669"/>
    <property type="project" value="TreeGrafter"/>
</dbReference>
<evidence type="ECO:0000256" key="9">
    <source>
        <dbReference type="SAM" id="SignalP"/>
    </source>
</evidence>
<feature type="chain" id="PRO_5044225253" description="Guanylate kinase-like domain-containing protein" evidence="9">
    <location>
        <begin position="21"/>
        <end position="530"/>
    </location>
</feature>
<keyword evidence="3" id="KW-0808">Transferase</keyword>
<feature type="compositionally biased region" description="Pro residues" evidence="8">
    <location>
        <begin position="37"/>
        <end position="46"/>
    </location>
</feature>
<evidence type="ECO:0000256" key="2">
    <source>
        <dbReference type="ARBA" id="ARBA00005790"/>
    </source>
</evidence>
<keyword evidence="7" id="KW-0472">Membrane</keyword>
<name>A0AB34IK85_PRYPA</name>
<dbReference type="EMBL" id="JBGBPQ010000023">
    <property type="protein sequence ID" value="KAL1500358.1"/>
    <property type="molecule type" value="Genomic_DNA"/>
</dbReference>
<accession>A0AB34IK85</accession>
<dbReference type="Proteomes" id="UP001515480">
    <property type="component" value="Unassembled WGS sequence"/>
</dbReference>
<evidence type="ECO:0000256" key="3">
    <source>
        <dbReference type="ARBA" id="ARBA00022679"/>
    </source>
</evidence>
<dbReference type="InterPro" id="IPR008145">
    <property type="entry name" value="GK/Ca_channel_bsu"/>
</dbReference>
<evidence type="ECO:0000256" key="4">
    <source>
        <dbReference type="ARBA" id="ARBA00022692"/>
    </source>
</evidence>
<keyword evidence="12" id="KW-1185">Reference proteome</keyword>
<dbReference type="InterPro" id="IPR056309">
    <property type="entry name" value="CGL160/ATPI_dom"/>
</dbReference>
<dbReference type="PROSITE" id="PS50052">
    <property type="entry name" value="GUANYLATE_KINASE_2"/>
    <property type="match status" value="1"/>
</dbReference>
<protein>
    <recommendedName>
        <fullName evidence="10">Guanylate kinase-like domain-containing protein</fullName>
    </recommendedName>
</protein>
<feature type="region of interest" description="Disordered" evidence="8">
    <location>
        <begin position="32"/>
        <end position="51"/>
    </location>
</feature>
<keyword evidence="6" id="KW-1133">Transmembrane helix</keyword>
<dbReference type="InterPro" id="IPR008144">
    <property type="entry name" value="Guanylate_kin-like_dom"/>
</dbReference>
<evidence type="ECO:0000256" key="6">
    <source>
        <dbReference type="ARBA" id="ARBA00022989"/>
    </source>
</evidence>
<organism evidence="11 12">
    <name type="scientific">Prymnesium parvum</name>
    <name type="common">Toxic golden alga</name>
    <dbReference type="NCBI Taxonomy" id="97485"/>
    <lineage>
        <taxon>Eukaryota</taxon>
        <taxon>Haptista</taxon>
        <taxon>Haptophyta</taxon>
        <taxon>Prymnesiophyceae</taxon>
        <taxon>Prymnesiales</taxon>
        <taxon>Prymnesiaceae</taxon>
        <taxon>Prymnesium</taxon>
    </lineage>
</organism>
<proteinExistence type="inferred from homology"/>
<dbReference type="SMART" id="SM00072">
    <property type="entry name" value="GuKc"/>
    <property type="match status" value="1"/>
</dbReference>
<dbReference type="PANTHER" id="PTHR23117:SF13">
    <property type="entry name" value="GUANYLATE KINASE"/>
    <property type="match status" value="1"/>
</dbReference>
<dbReference type="Gene3D" id="3.40.50.300">
    <property type="entry name" value="P-loop containing nucleotide triphosphate hydrolases"/>
    <property type="match status" value="1"/>
</dbReference>
<keyword evidence="5" id="KW-0418">Kinase</keyword>
<evidence type="ECO:0000256" key="1">
    <source>
        <dbReference type="ARBA" id="ARBA00004141"/>
    </source>
</evidence>
<evidence type="ECO:0000256" key="8">
    <source>
        <dbReference type="SAM" id="MobiDB-lite"/>
    </source>
</evidence>
<dbReference type="SUPFAM" id="SSF52540">
    <property type="entry name" value="P-loop containing nucleoside triphosphate hydrolases"/>
    <property type="match status" value="1"/>
</dbReference>
<dbReference type="AlphaFoldDB" id="A0AB34IK85"/>
<comment type="similarity">
    <text evidence="2">Belongs to the guanylate kinase family.</text>
</comment>
<dbReference type="GO" id="GO:0005829">
    <property type="term" value="C:cytosol"/>
    <property type="evidence" value="ECO:0007669"/>
    <property type="project" value="TreeGrafter"/>
</dbReference>